<evidence type="ECO:0000313" key="3">
    <source>
        <dbReference type="Proteomes" id="UP001279734"/>
    </source>
</evidence>
<keyword evidence="3" id="KW-1185">Reference proteome</keyword>
<feature type="compositionally biased region" description="Polar residues" evidence="1">
    <location>
        <begin position="220"/>
        <end position="230"/>
    </location>
</feature>
<comment type="caution">
    <text evidence="2">The sequence shown here is derived from an EMBL/GenBank/DDBJ whole genome shotgun (WGS) entry which is preliminary data.</text>
</comment>
<gene>
    <name evidence="2" type="ORF">Nepgr_006679</name>
</gene>
<sequence>MVPSGASASTPAGVGISALPTVSSRYPTSCAAVGSPPLGFSAVPFPPLQRGSALPAHGPDAAFLERLSPEGRCHGHFQENSAFDILGAEASPTGAAPDFGVAPVDAVEVAYNWKPVHQVAGRKTTSGKFEQVVATKNLESDGAVSGVVAPYSQYVLAVDVISGAPRLIADSLSACSTPQVPVPMEHDELKTHSGSGLQSLSLKPTVEDPRGLSEADSYEETSSAALEPIGSTTQHVAIPVGGCHESAREVLGCPLHRLGWRHQLLQEAQSSSHEGFAGLNGCKRKKINSIVDLDITPESINLITSKYSLADPVRVEPSSVSPRSSPDGDQLDGIYKPSERVPAAFYIHGCFPGSSTRNKQNIPNIRSYCTTASAGLQRPYSAAIAMLQEPGSAFNGKARRPGQNPITPQQGTYYDAAPKTHTQVLAPATRMTDELTQIEKTKSRTICQKRSSFL</sequence>
<evidence type="ECO:0000256" key="1">
    <source>
        <dbReference type="SAM" id="MobiDB-lite"/>
    </source>
</evidence>
<feature type="region of interest" description="Disordered" evidence="1">
    <location>
        <begin position="185"/>
        <end position="230"/>
    </location>
</feature>
<evidence type="ECO:0000313" key="2">
    <source>
        <dbReference type="EMBL" id="GMH04839.1"/>
    </source>
</evidence>
<dbReference type="EMBL" id="BSYO01000005">
    <property type="protein sequence ID" value="GMH04839.1"/>
    <property type="molecule type" value="Genomic_DNA"/>
</dbReference>
<proteinExistence type="predicted"/>
<dbReference type="Proteomes" id="UP001279734">
    <property type="component" value="Unassembled WGS sequence"/>
</dbReference>
<dbReference type="AlphaFoldDB" id="A0AAD3S5T5"/>
<name>A0AAD3S5T5_NEPGR</name>
<feature type="compositionally biased region" description="Polar residues" evidence="1">
    <location>
        <begin position="192"/>
        <end position="202"/>
    </location>
</feature>
<reference evidence="2" key="1">
    <citation type="submission" date="2023-05" db="EMBL/GenBank/DDBJ databases">
        <title>Nepenthes gracilis genome sequencing.</title>
        <authorList>
            <person name="Fukushima K."/>
        </authorList>
    </citation>
    <scope>NUCLEOTIDE SEQUENCE</scope>
    <source>
        <strain evidence="2">SING2019-196</strain>
    </source>
</reference>
<accession>A0AAD3S5T5</accession>
<protein>
    <submittedName>
        <fullName evidence="2">Uncharacterized protein</fullName>
    </submittedName>
</protein>
<organism evidence="2 3">
    <name type="scientific">Nepenthes gracilis</name>
    <name type="common">Slender pitcher plant</name>
    <dbReference type="NCBI Taxonomy" id="150966"/>
    <lineage>
        <taxon>Eukaryota</taxon>
        <taxon>Viridiplantae</taxon>
        <taxon>Streptophyta</taxon>
        <taxon>Embryophyta</taxon>
        <taxon>Tracheophyta</taxon>
        <taxon>Spermatophyta</taxon>
        <taxon>Magnoliopsida</taxon>
        <taxon>eudicotyledons</taxon>
        <taxon>Gunneridae</taxon>
        <taxon>Pentapetalae</taxon>
        <taxon>Caryophyllales</taxon>
        <taxon>Nepenthaceae</taxon>
        <taxon>Nepenthes</taxon>
    </lineage>
</organism>